<gene>
    <name evidence="8" type="ORF">POPTR_T128200</name>
</gene>
<reference evidence="8" key="2">
    <citation type="submission" date="2017-07" db="EMBL/GenBank/DDBJ databases">
        <title>WGS assembly of Populus trichocarpa.</title>
        <authorList>
            <person name="Tuskan G."/>
            <person name="Difazio S."/>
            <person name="Jansson S."/>
            <person name="Bohlmann J."/>
            <person name="Grigoriev I."/>
            <person name="Hellsten U."/>
            <person name="Putnam N."/>
            <person name="Ralph S."/>
            <person name="Rombauts S."/>
            <person name="Salamov A."/>
            <person name="Schein J."/>
            <person name="Sterck L."/>
            <person name="Aerts A."/>
            <person name="Bhalerao R."/>
            <person name="Bhalerao R."/>
            <person name="Blaudez D."/>
            <person name="Boerjan W."/>
            <person name="Brun A."/>
            <person name="Brunner A."/>
            <person name="Busov V."/>
            <person name="Campbell M."/>
            <person name="Carlson J."/>
            <person name="Chalot M."/>
            <person name="Chapman J."/>
            <person name="Chen G."/>
            <person name="Cooper D."/>
            <person name="Coutinho P."/>
            <person name="Couturier J."/>
            <person name="Covert S."/>
            <person name="Cronk Q."/>
            <person name="Cunningham R."/>
            <person name="Davis J."/>
            <person name="Degroeve S."/>
            <person name="Dejardin A."/>
            <person name="Depamphilis C."/>
            <person name="Detter J."/>
            <person name="Dirks B."/>
            <person name="Dubchak I."/>
            <person name="Duplessis S."/>
            <person name="Ehlting J."/>
            <person name="Ellis B."/>
            <person name="Gendler K."/>
            <person name="Goodstein D."/>
            <person name="Gribskov M."/>
            <person name="Grimwood J."/>
            <person name="Groover A."/>
            <person name="Gunter L."/>
            <person name="Hamberger B."/>
            <person name="Heinze B."/>
            <person name="Helariutta Y."/>
            <person name="Henrissat B."/>
            <person name="Holligan D."/>
            <person name="Holt R."/>
            <person name="Huang W."/>
            <person name="Islam-Faridi N."/>
            <person name="Jones S."/>
            <person name="Jones-Rhoades M."/>
            <person name="Jorgensen R."/>
            <person name="Joshi C."/>
            <person name="Kangasjarvi J."/>
            <person name="Karlsson J."/>
            <person name="Kelleher C."/>
            <person name="Kirkpatrick R."/>
            <person name="Kirst M."/>
            <person name="Kohler A."/>
            <person name="Kalluri U."/>
            <person name="Larimer F."/>
            <person name="Leebens-Mack J."/>
            <person name="Leple J."/>
            <person name="Locascio P."/>
            <person name="Lou Y."/>
            <person name="Lucas S."/>
            <person name="Martin F."/>
            <person name="Montanini B."/>
            <person name="Napoli C."/>
            <person name="Nelson D."/>
            <person name="Nelson C."/>
            <person name="Nieminen K."/>
            <person name="Nilsson O."/>
            <person name="Pereda V."/>
            <person name="Peter G."/>
            <person name="Philippe R."/>
            <person name="Pilate G."/>
            <person name="Poliakov A."/>
            <person name="Razumovskaya J."/>
            <person name="Richardson P."/>
            <person name="Rinaldi C."/>
            <person name="Ritland K."/>
            <person name="Rouze P."/>
            <person name="Ryaboy D."/>
            <person name="Schmutz J."/>
            <person name="Schrader J."/>
            <person name="Segerman B."/>
            <person name="Shin H."/>
            <person name="Siddiqui A."/>
            <person name="Sterky F."/>
            <person name="Terry A."/>
            <person name="Tsai C."/>
            <person name="Uberbacher E."/>
            <person name="Unneberg P."/>
            <person name="Vahala J."/>
            <person name="Wall K."/>
            <person name="Wessler S."/>
            <person name="Yang G."/>
            <person name="Yin T."/>
            <person name="Douglas C."/>
            <person name="Marra M."/>
            <person name="Sandberg G."/>
            <person name="Van De Peer Y."/>
            <person name="Rokhsar D."/>
        </authorList>
    </citation>
    <scope>NUCLEOTIDE SEQUENCE</scope>
    <source>
        <strain evidence="8">Nisqually-1</strain>
    </source>
</reference>
<dbReference type="InParanoid" id="A0A2K1R5T4"/>
<feature type="domain" description="TIR" evidence="7">
    <location>
        <begin position="21"/>
        <end position="192"/>
    </location>
</feature>
<evidence type="ECO:0000256" key="2">
    <source>
        <dbReference type="ARBA" id="ARBA00022614"/>
    </source>
</evidence>
<dbReference type="EC" id="3.2.2.6" evidence="1"/>
<dbReference type="Gene3D" id="3.80.10.10">
    <property type="entry name" value="Ribonuclease Inhibitor"/>
    <property type="match status" value="2"/>
</dbReference>
<dbReference type="SMART" id="SM00255">
    <property type="entry name" value="TIR"/>
    <property type="match status" value="1"/>
</dbReference>
<dbReference type="Gene3D" id="3.40.50.300">
    <property type="entry name" value="P-loop containing nucleotide triphosphate hydrolases"/>
    <property type="match status" value="1"/>
</dbReference>
<dbReference type="PRINTS" id="PR00364">
    <property type="entry name" value="DISEASERSIST"/>
</dbReference>
<evidence type="ECO:0000256" key="3">
    <source>
        <dbReference type="ARBA" id="ARBA00022737"/>
    </source>
</evidence>
<dbReference type="Gene3D" id="1.10.8.430">
    <property type="entry name" value="Helical domain of apoptotic protease-activating factors"/>
    <property type="match status" value="1"/>
</dbReference>
<dbReference type="PANTHER" id="PTHR11017">
    <property type="entry name" value="LEUCINE-RICH REPEAT-CONTAINING PROTEIN"/>
    <property type="match status" value="1"/>
</dbReference>
<dbReference type="FunCoup" id="A0A2K1R5T4">
    <property type="interactions" value="371"/>
</dbReference>
<dbReference type="InterPro" id="IPR042197">
    <property type="entry name" value="Apaf_helical"/>
</dbReference>
<dbReference type="InterPro" id="IPR003591">
    <property type="entry name" value="Leu-rich_rpt_typical-subtyp"/>
</dbReference>
<dbReference type="Gene3D" id="3.40.50.10140">
    <property type="entry name" value="Toll/interleukin-1 receptor homology (TIR) domain"/>
    <property type="match status" value="1"/>
</dbReference>
<dbReference type="InterPro" id="IPR058192">
    <property type="entry name" value="WHD_ROQ1-like"/>
</dbReference>
<dbReference type="InterPro" id="IPR027417">
    <property type="entry name" value="P-loop_NTPase"/>
</dbReference>
<evidence type="ECO:0000256" key="1">
    <source>
        <dbReference type="ARBA" id="ARBA00011982"/>
    </source>
</evidence>
<dbReference type="GO" id="GO:0007165">
    <property type="term" value="P:signal transduction"/>
    <property type="evidence" value="ECO:0007669"/>
    <property type="project" value="InterPro"/>
</dbReference>
<dbReference type="SUPFAM" id="SSF52200">
    <property type="entry name" value="Toll/Interleukin receptor TIR domain"/>
    <property type="match status" value="1"/>
</dbReference>
<dbReference type="ExpressionAtlas" id="A0A2K1R5T4">
    <property type="expression patterns" value="baseline"/>
</dbReference>
<name>A0A2K1R5T4_POPTR</name>
<dbReference type="InterPro" id="IPR044974">
    <property type="entry name" value="Disease_R_plants"/>
</dbReference>
<dbReference type="Pfam" id="PF01582">
    <property type="entry name" value="TIR"/>
    <property type="match status" value="1"/>
</dbReference>
<dbReference type="InterPro" id="IPR000157">
    <property type="entry name" value="TIR_dom"/>
</dbReference>
<reference evidence="8" key="1">
    <citation type="journal article" date="2006" name="Science">
        <title>The genome of black cottonwood, Populus trichocarpa (Torr. &amp; Gray).</title>
        <authorList>
            <person name="Tuskan G.A."/>
            <person name="Difazio S."/>
            <person name="Jansson S."/>
            <person name="Bohlmann J."/>
            <person name="Grigoriev I."/>
            <person name="Hellsten U."/>
            <person name="Putnam N."/>
            <person name="Ralph S."/>
            <person name="Rombauts S."/>
            <person name="Salamov A."/>
            <person name="Schein J."/>
            <person name="Sterck L."/>
            <person name="Aerts A."/>
            <person name="Bhalerao R.R."/>
            <person name="Bhalerao R.P."/>
            <person name="Blaudez D."/>
            <person name="Boerjan W."/>
            <person name="Brun A."/>
            <person name="Brunner A."/>
            <person name="Busov V."/>
            <person name="Campbell M."/>
            <person name="Carlson J."/>
            <person name="Chalot M."/>
            <person name="Chapman J."/>
            <person name="Chen G.L."/>
            <person name="Cooper D."/>
            <person name="Coutinho P.M."/>
            <person name="Couturier J."/>
            <person name="Covert S."/>
            <person name="Cronk Q."/>
            <person name="Cunningham R."/>
            <person name="Davis J."/>
            <person name="Degroeve S."/>
            <person name="Dejardin A."/>
            <person name="Depamphilis C."/>
            <person name="Detter J."/>
            <person name="Dirks B."/>
            <person name="Dubchak I."/>
            <person name="Duplessis S."/>
            <person name="Ehlting J."/>
            <person name="Ellis B."/>
            <person name="Gendler K."/>
            <person name="Goodstein D."/>
            <person name="Gribskov M."/>
            <person name="Grimwood J."/>
            <person name="Groover A."/>
            <person name="Gunter L."/>
            <person name="Hamberger B."/>
            <person name="Heinze B."/>
            <person name="Helariutta Y."/>
            <person name="Henrissat B."/>
            <person name="Holligan D."/>
            <person name="Holt R."/>
            <person name="Huang W."/>
            <person name="Islam-Faridi N."/>
            <person name="Jones S."/>
            <person name="Jones-Rhoades M."/>
            <person name="Jorgensen R."/>
            <person name="Joshi C."/>
            <person name="Kangasjarvi J."/>
            <person name="Karlsson J."/>
            <person name="Kelleher C."/>
            <person name="Kirkpatrick R."/>
            <person name="Kirst M."/>
            <person name="Kohler A."/>
            <person name="Kalluri U."/>
            <person name="Larimer F."/>
            <person name="Leebens-Mack J."/>
            <person name="Leple J.C."/>
            <person name="Locascio P."/>
            <person name="Lou Y."/>
            <person name="Lucas S."/>
            <person name="Martin F."/>
            <person name="Montanini B."/>
            <person name="Napoli C."/>
            <person name="Nelson D.R."/>
            <person name="Nelson C."/>
            <person name="Nieminen K."/>
            <person name="Nilsson O."/>
            <person name="Pereda V."/>
            <person name="Peter G."/>
            <person name="Philippe R."/>
            <person name="Pilate G."/>
            <person name="Poliakov A."/>
            <person name="Razumovskaya J."/>
            <person name="Richardson P."/>
            <person name="Rinaldi C."/>
            <person name="Ritland K."/>
            <person name="Rouze P."/>
            <person name="Ryaboy D."/>
            <person name="Schmutz J."/>
            <person name="Schrader J."/>
            <person name="Segerman B."/>
            <person name="Shin H."/>
            <person name="Siddiqui A."/>
            <person name="Sterky F."/>
            <person name="Terry A."/>
            <person name="Tsai C.J."/>
            <person name="Uberbacher E."/>
            <person name="Unneberg P."/>
            <person name="Vahala J."/>
            <person name="Wall K."/>
            <person name="Wessler S."/>
            <person name="Yang G."/>
            <person name="Yin T."/>
            <person name="Douglas C."/>
            <person name="Marra M."/>
            <person name="Sandberg G."/>
            <person name="Van de Peer Y."/>
            <person name="Rokhsar D."/>
        </authorList>
    </citation>
    <scope>NUCLEOTIDE SEQUENCE [LARGE SCALE GENOMIC DNA]</scope>
    <source>
        <strain evidence="8">Nisqually-1</strain>
    </source>
</reference>
<keyword evidence="3" id="KW-0677">Repeat</keyword>
<dbReference type="InterPro" id="IPR045344">
    <property type="entry name" value="C-JID"/>
</dbReference>
<proteinExistence type="predicted"/>
<dbReference type="GO" id="GO:0006952">
    <property type="term" value="P:defense response"/>
    <property type="evidence" value="ECO:0007669"/>
    <property type="project" value="InterPro"/>
</dbReference>
<protein>
    <recommendedName>
        <fullName evidence="1">ADP-ribosyl cyclase/cyclic ADP-ribose hydrolase</fullName>
        <ecNumber evidence="1">3.2.2.6</ecNumber>
    </recommendedName>
</protein>
<dbReference type="GO" id="GO:0043531">
    <property type="term" value="F:ADP binding"/>
    <property type="evidence" value="ECO:0007669"/>
    <property type="project" value="InterPro"/>
</dbReference>
<dbReference type="Pfam" id="PF00931">
    <property type="entry name" value="NB-ARC"/>
    <property type="match status" value="1"/>
</dbReference>
<organism evidence="8">
    <name type="scientific">Populus trichocarpa</name>
    <name type="common">Western balsam poplar</name>
    <name type="synonym">Populus balsamifera subsp. trichocarpa</name>
    <dbReference type="NCBI Taxonomy" id="3694"/>
    <lineage>
        <taxon>Eukaryota</taxon>
        <taxon>Viridiplantae</taxon>
        <taxon>Streptophyta</taxon>
        <taxon>Embryophyta</taxon>
        <taxon>Tracheophyta</taxon>
        <taxon>Spermatophyta</taxon>
        <taxon>Magnoliopsida</taxon>
        <taxon>eudicotyledons</taxon>
        <taxon>Gunneridae</taxon>
        <taxon>Pentapetalae</taxon>
        <taxon>rosids</taxon>
        <taxon>fabids</taxon>
        <taxon>Malpighiales</taxon>
        <taxon>Salicaceae</taxon>
        <taxon>Saliceae</taxon>
        <taxon>Populus</taxon>
    </lineage>
</organism>
<accession>A0A2K1R5T4</accession>
<sequence>MTSSFSSASSSSSSYSSSKPWIYDVFLSFRGEDTRKNFTDHLYFAFKDAGINTFRDDNELRRGEDISTELLQAIQKSRISVIVFSRNYANSRWCLEELVKIMECRRSFRQLVFPIFYDVDPSDVRKQTGSFAEAFAGHEERFVLQTDKGKVATWRMALTEAANLSGWDLRNVADGHEAKFIKKIVGEILRELRSTYLFVAFYPVGINRRVQQLNFLLNAGSSEVCIVGIYGMGGIGKTTIAKAMYNELFHSFDGKCFLANVREISKQPNGHVKLQEQLLFDILKKDKIKIGSVDRGMTMIKERLHSRRVLLVLDDVDKLDQLQAIAGSRDWFGSGSRIIVTTRDEHVLTVLGADRVYMAREMNDIEALELFSWHAFRASHPVEDYKELSEQIVDYCGRLPLALEVIGSFLFGRRIVEWKSALEKLRRIPDDQIQKKLQISFDGLNDDTQKDIFLDISCYFIGMDKEYVLPILNGCDFFADIGFSVLTQRCLVSVNEKNKLIMHDLLRDMGREIVRAQSPNNPGRRSRLWIPEEVGDILRRNMGTEAIQGMALNLLKVNDMKVDVNVFCKLQNLRLLQLNHVKLGGGCEYLLRKLTWLCWHGFPLSFIPDGLYGENLVAIDMRYSNLRQVKNSKFLLKLKFLNLSHSHYLSRTPDFSRLPHLEKLKLKDCRSLVEVHHSIGYLDSLVLVNFKDCKQLMRLPSSFWKLKSIEILYLSGCSKFDELPEDLGDLESLTVLHADDTAIRQVPSTIVKLKNLKDLSLCGCKGSTSATFPSRLMSWFLPRKSPNPPNLLPPSFHGLNRLTSLLLSDCNLSDDALPRDLGSLPSLTKLELDRNSFQSLPAGLSSLLRLKSLRLDDNTRLQTIPALPRNLDVLHALNCTSLERLSDISVASRIRLLYIANCPKLIEVPGLDKSRSVTHIDMEGCYDISNTFKNSMHKGCISGLVLPGNEIPALFNYKNEGASILFKLPKFDGRNLKGMNVCIVCSSHLEKKQTKSITIKLTNHTKGFTKDCRNVAVNLVKSCEDHLWQGHISNKSFQLDSEDEVELIVDCGNTMTVKKNGVYLVYEQDEARLKAKRVLDNDDGEGSSCDNLSQAKRLRFETSQQSVEENMDVA</sequence>
<dbReference type="InterPro" id="IPR032675">
    <property type="entry name" value="LRR_dom_sf"/>
</dbReference>
<dbReference type="GO" id="GO:0061809">
    <property type="term" value="F:NAD+ nucleosidase activity, cyclic ADP-ribose generating"/>
    <property type="evidence" value="ECO:0007669"/>
    <property type="project" value="UniProtKB-EC"/>
</dbReference>
<comment type="catalytic activity">
    <reaction evidence="6">
        <text>NAD(+) + H2O = ADP-D-ribose + nicotinamide + H(+)</text>
        <dbReference type="Rhea" id="RHEA:16301"/>
        <dbReference type="ChEBI" id="CHEBI:15377"/>
        <dbReference type="ChEBI" id="CHEBI:15378"/>
        <dbReference type="ChEBI" id="CHEBI:17154"/>
        <dbReference type="ChEBI" id="CHEBI:57540"/>
        <dbReference type="ChEBI" id="CHEBI:57967"/>
        <dbReference type="EC" id="3.2.2.6"/>
    </reaction>
    <physiologicalReaction direction="left-to-right" evidence="6">
        <dbReference type="Rhea" id="RHEA:16302"/>
    </physiologicalReaction>
</comment>
<evidence type="ECO:0000256" key="4">
    <source>
        <dbReference type="ARBA" id="ARBA00022801"/>
    </source>
</evidence>
<dbReference type="SUPFAM" id="SSF52058">
    <property type="entry name" value="L domain-like"/>
    <property type="match status" value="1"/>
</dbReference>
<dbReference type="AlphaFoldDB" id="A0A2K1R5T4"/>
<dbReference type="PANTHER" id="PTHR11017:SF509">
    <property type="entry name" value="ADP-RIBOSYL CYCLASE_CYCLIC ADP-RIBOSE HYDROLASE"/>
    <property type="match status" value="1"/>
</dbReference>
<dbReference type="Pfam" id="PF23282">
    <property type="entry name" value="WHD_ROQ1"/>
    <property type="match status" value="1"/>
</dbReference>
<dbReference type="FunFam" id="3.40.50.10140:FF:000007">
    <property type="entry name" value="Disease resistance protein (TIR-NBS-LRR class)"/>
    <property type="match status" value="1"/>
</dbReference>
<keyword evidence="2" id="KW-0433">Leucine-rich repeat</keyword>
<evidence type="ECO:0000313" key="8">
    <source>
        <dbReference type="EMBL" id="PNS22645.2"/>
    </source>
</evidence>
<evidence type="ECO:0000256" key="5">
    <source>
        <dbReference type="ARBA" id="ARBA00023027"/>
    </source>
</evidence>
<dbReference type="SUPFAM" id="SSF52540">
    <property type="entry name" value="P-loop containing nucleoside triphosphate hydrolases"/>
    <property type="match status" value="1"/>
</dbReference>
<dbReference type="Pfam" id="PF20160">
    <property type="entry name" value="C-JID"/>
    <property type="match status" value="1"/>
</dbReference>
<keyword evidence="4" id="KW-0378">Hydrolase</keyword>
<dbReference type="InterPro" id="IPR035897">
    <property type="entry name" value="Toll_tir_struct_dom_sf"/>
</dbReference>
<dbReference type="PROSITE" id="PS50104">
    <property type="entry name" value="TIR"/>
    <property type="match status" value="1"/>
</dbReference>
<dbReference type="EMBL" id="KZ623466">
    <property type="protein sequence ID" value="PNS22645.2"/>
    <property type="molecule type" value="Genomic_DNA"/>
</dbReference>
<keyword evidence="5" id="KW-0520">NAD</keyword>
<evidence type="ECO:0000259" key="7">
    <source>
        <dbReference type="PROSITE" id="PS50104"/>
    </source>
</evidence>
<dbReference type="InterPro" id="IPR002182">
    <property type="entry name" value="NB-ARC"/>
</dbReference>
<dbReference type="SMART" id="SM00369">
    <property type="entry name" value="LRR_TYP"/>
    <property type="match status" value="2"/>
</dbReference>
<evidence type="ECO:0000256" key="6">
    <source>
        <dbReference type="ARBA" id="ARBA00047304"/>
    </source>
</evidence>